<dbReference type="EMBL" id="HBGF01048520">
    <property type="protein sequence ID" value="CAD9150230.1"/>
    <property type="molecule type" value="Transcribed_RNA"/>
</dbReference>
<keyword evidence="2" id="KW-0812">Transmembrane</keyword>
<proteinExistence type="predicted"/>
<feature type="region of interest" description="Disordered" evidence="1">
    <location>
        <begin position="62"/>
        <end position="83"/>
    </location>
</feature>
<sequence length="186" mass="19173">MPNETTTSAAPVRPTTPAPPPTLVAPSDATSELSMRTAIILGSVVFVLFVVALACLLCRRRRQSAPRPQPADPQRPAADRSSRGPVVAFLIDGRATGVGEGDGSPSSAVHSMRCLQLQEDLLADDAAVVAPASVPSTPGTGGRERSGSIVPTGRAETPTVPTPRRSNSLGERPPAWAGRAPSARGK</sequence>
<feature type="compositionally biased region" description="Pro residues" evidence="1">
    <location>
        <begin position="14"/>
        <end position="23"/>
    </location>
</feature>
<organism evidence="3">
    <name type="scientific">Neobodo designis</name>
    <name type="common">Flagellated protozoan</name>
    <name type="synonym">Bodo designis</name>
    <dbReference type="NCBI Taxonomy" id="312471"/>
    <lineage>
        <taxon>Eukaryota</taxon>
        <taxon>Discoba</taxon>
        <taxon>Euglenozoa</taxon>
        <taxon>Kinetoplastea</taxon>
        <taxon>Metakinetoplastina</taxon>
        <taxon>Neobodonida</taxon>
        <taxon>Neobodo</taxon>
    </lineage>
</organism>
<protein>
    <submittedName>
        <fullName evidence="3">Uncharacterized protein</fullName>
    </submittedName>
</protein>
<gene>
    <name evidence="3" type="ORF">NDES1114_LOCUS32411</name>
</gene>
<keyword evidence="2" id="KW-1133">Transmembrane helix</keyword>
<dbReference type="AlphaFoldDB" id="A0A7S1QWD2"/>
<feature type="compositionally biased region" description="Low complexity" evidence="1">
    <location>
        <begin position="1"/>
        <end position="13"/>
    </location>
</feature>
<evidence type="ECO:0000256" key="2">
    <source>
        <dbReference type="SAM" id="Phobius"/>
    </source>
</evidence>
<reference evidence="3" key="1">
    <citation type="submission" date="2021-01" db="EMBL/GenBank/DDBJ databases">
        <authorList>
            <person name="Corre E."/>
            <person name="Pelletier E."/>
            <person name="Niang G."/>
            <person name="Scheremetjew M."/>
            <person name="Finn R."/>
            <person name="Kale V."/>
            <person name="Holt S."/>
            <person name="Cochrane G."/>
            <person name="Meng A."/>
            <person name="Brown T."/>
            <person name="Cohen L."/>
        </authorList>
    </citation>
    <scope>NUCLEOTIDE SEQUENCE</scope>
    <source>
        <strain evidence="3">CCAP 1951/1</strain>
    </source>
</reference>
<evidence type="ECO:0000313" key="3">
    <source>
        <dbReference type="EMBL" id="CAD9150230.1"/>
    </source>
</evidence>
<evidence type="ECO:0000256" key="1">
    <source>
        <dbReference type="SAM" id="MobiDB-lite"/>
    </source>
</evidence>
<keyword evidence="2" id="KW-0472">Membrane</keyword>
<feature type="region of interest" description="Disordered" evidence="1">
    <location>
        <begin position="1"/>
        <end position="25"/>
    </location>
</feature>
<accession>A0A7S1QWD2</accession>
<feature type="transmembrane region" description="Helical" evidence="2">
    <location>
        <begin position="38"/>
        <end position="58"/>
    </location>
</feature>
<feature type="region of interest" description="Disordered" evidence="1">
    <location>
        <begin position="132"/>
        <end position="186"/>
    </location>
</feature>
<name>A0A7S1QWD2_NEODS</name>